<reference evidence="2" key="1">
    <citation type="submission" date="2019-08" db="EMBL/GenBank/DDBJ databases">
        <title>The improved chromosome-level genome for the pearl oyster Pinctada fucata martensii using PacBio sequencing and Hi-C.</title>
        <authorList>
            <person name="Zheng Z."/>
        </authorList>
    </citation>
    <scope>NUCLEOTIDE SEQUENCE</scope>
    <source>
        <strain evidence="2">ZZ-2019</strain>
        <tissue evidence="2">Adductor muscle</tissue>
    </source>
</reference>
<comment type="caution">
    <text evidence="2">The sequence shown here is derived from an EMBL/GenBank/DDBJ whole genome shotgun (WGS) entry which is preliminary data.</text>
</comment>
<dbReference type="InterPro" id="IPR036116">
    <property type="entry name" value="FN3_sf"/>
</dbReference>
<evidence type="ECO:0000313" key="3">
    <source>
        <dbReference type="Proteomes" id="UP001186944"/>
    </source>
</evidence>
<dbReference type="InterPro" id="IPR013783">
    <property type="entry name" value="Ig-like_fold"/>
</dbReference>
<dbReference type="Gene3D" id="2.60.40.10">
    <property type="entry name" value="Immunoglobulins"/>
    <property type="match status" value="1"/>
</dbReference>
<dbReference type="SUPFAM" id="SSF49265">
    <property type="entry name" value="Fibronectin type III"/>
    <property type="match status" value="3"/>
</dbReference>
<name>A0AA88Y3A4_PINIB</name>
<dbReference type="InterPro" id="IPR003961">
    <property type="entry name" value="FN3_dom"/>
</dbReference>
<evidence type="ECO:0000313" key="2">
    <source>
        <dbReference type="EMBL" id="KAK3093029.1"/>
    </source>
</evidence>
<sequence length="2352" mass="262407">MTIEFDVLDLHSGIHSIQWAFGTTQHGTELGMGAKGVQRINGSCDDKINCYCPSVGVCEIFRYSIDLNPLVVNNTHIGQHHREYFFSVKATNNAQLVAIERIDILADDSPPEHGVVQEGRIGSSDVDFTSDDYVYVNWDGFIDHESGIKFYRVGLATTCLSQEILVGNETEGTTMLQDETGLSTRFDNITPNKYFTTVVAFNNAMEPSKAVCSDGITIDITQPLLQNVILEHARTREVIGCYNRRAFLFLSNLTVIPLIMTHECLQVCNSSDEIDFISALPVGFKSSNDSDVASAMCSKLPAIDANWFIYLPSDKIYMSWNASDLESQIRYVNIGFSSSATNVAAPDINGYQTVHSMTKLRKTHSGIDRGKLFYIMLKATNKADLDNVMKVGPIIIDETEPEYTSGMDVIILDSYIYCTWNNRTFFDTEQKEELTSFLFRIVFQTSSNDAVSTPEFTEKHKIYEFQNLSLKNNQTYYAAVGVCFDSICIGPNKAEPFRVETNEPISRSVSAVMESKGVHGFVIELRFEAFTCTIGTAKGYNVALFKSETQNVQITKWHTLLSTSSSNIQEKVEFTEAIYPHSEPMLCIQAVCRSGNMATSCVEVESKEHANNFNKNVLYEVESGHFFERNVKSLGNAANIGSELSSLHRIEADFIRPGSKIFGVILNFAERSTEWFLMRKRVTPSGSCRTDPSCIVSSVTTEGYCQFNTMSLKQQVKYFICAVSNRSVIQREHLTDDLEETSSCGNGFVIDSEAPDPGSVKIVSNSNGFLTDPSYVHIVWEGFSDIEKQVNVPTVSGIANYKLALGSYPGGEDLFPYHNVGLRQSIFISPKPIKDGTQCFASIRAIDHVGHMTEVNSDGVIMDSTPPVNGTVIVGSGLYHLSVISTKHFIVRWDSFKDPESGIRDFSISISESPNYTKSSHTFYSVTGDSFQLSETGTLLDGHTYFTVVEATNHAGLLSRSISEGFIIDSTAPEGGNVRDGLKDSRADLDFQEDVNVLGCYWDGFHDAHSKIISYEAGFGTKPSEFDITSQTNLGLHTQYIVHSSFTPGVKYYCTVIACNAASLCTTRTSDGIILDNSPPIPGIVRVGLSDRHQHYLGHSNLITAQWIGFQDPHSEIVHFKWCIGTVPSKCDVQDFQNCLLSDSITISNVKLREQTPYYITVEATNGVGLTTNRSSSSFMVDTTPPYMTKRPVFVTKDKCVSHRDYTQFDNSVLFIEWSFEDDESHIADQTIILRSHHNGHVVKEKTVLWNQKWVTLKLDNENLLRSGDRYTAWVTACNGAGICTTNSTEEILIDSSPPQLGGFHKGMKWRTLSESNTTFTELDLLWYGFTDVESGIVEYYVSISRNYSGAELSNGLLRVLHKSSNIQQTTVRLNETLQDTDKIVLSIWAENGVGLRSSVGKISVFLASSSKNHTGGFLEIERHSCDSNYCNFDCTCAVVGKKCTPPIKHLLCTNETDKQVTKINVTFGWIRTLSSSCLTLSWASENSSAIIKRYEWSLGIHNDVYGAGIFDTLHENIWNDVDKQNYVTHCLQYSRHLIHREKYVGYVRAWYSEDSYKIFTSLPILVDLTPPSIRKGASVLESIDGCVTDVDYMNSTYTFNICWRNVFVEREGEISKFSISGGTSPEGDDFLSTRDLPNSNLVFIITKPDMEKGKRYFFTITATNSLGLSSSKTSDGMLLDEDKPVSGVIYNTHYHRSVRFQSSTQIGASWHGFDDHQSFIHHYSIIIKESITGYIVASTDTVGLSNTLKFKNMHLTHGKEYHFEMSAFDAVGHISESVRSESVTIDTTPPQGLTCEDYDEGILLTPSNITQKSGILDKTLYTFKYLVDVRNGTLFKAIFNVRNSMTFRHLSLKLGKQNSILLHTVKKNNRCYYSEYQFISNGGKLLEMEVELFTDNLQTTLSKCGDVNQDTTEKVDVQQLSPTTFFVSSLVQDPESGIKEIIMSAGTTQSGYQILPQTHVSGMIYTFEAVVLHGTKLYPRAMVTNYAGLTTLFTARRPIVVDRTPPDIIVVSQNIEIVDRVKDGIENGSNIDNNVTSSAGLNNTMSTNNTNDNTALYIHLTSIKLKWKASDPESHLQDCLCSLGLFKGIQDVIGWTASEKENNTYTCSLTELDLNDGTTVFPSVKCINTVQLSNMINFEPMVVSYKAPVLSDAKIEFISQNEISADHETPIYPVQSNSSYVVFSWHGFHDESCHLTYETRLYQSGRAVQPWSNAGSRRLRSYDVGLGDWDNITVETRALNHGHIPSTPIYASISIQTKAPRLTGKSASLTRTGNNFRLTWTDVFVNDVGGPYVFTVTMGRRDGQTDVQRPISTTGFYSEITSEEDIKEVYVTIKAMSVTGHEAAYRKKFLV</sequence>
<evidence type="ECO:0000259" key="1">
    <source>
        <dbReference type="PROSITE" id="PS50853"/>
    </source>
</evidence>
<feature type="domain" description="Fibronectin type-III" evidence="1">
    <location>
        <begin position="1693"/>
        <end position="1791"/>
    </location>
</feature>
<dbReference type="Proteomes" id="UP001186944">
    <property type="component" value="Unassembled WGS sequence"/>
</dbReference>
<dbReference type="CDD" id="cd00063">
    <property type="entry name" value="FN3"/>
    <property type="match status" value="1"/>
</dbReference>
<feature type="domain" description="Fibronectin type-III" evidence="1">
    <location>
        <begin position="874"/>
        <end position="974"/>
    </location>
</feature>
<gene>
    <name evidence="2" type="ORF">FSP39_010221</name>
</gene>
<dbReference type="EMBL" id="VSWD01000009">
    <property type="protein sequence ID" value="KAK3093029.1"/>
    <property type="molecule type" value="Genomic_DNA"/>
</dbReference>
<dbReference type="PANTHER" id="PTHR16897">
    <property type="entry name" value="OS10G0105400 PROTEIN"/>
    <property type="match status" value="1"/>
</dbReference>
<protein>
    <recommendedName>
        <fullName evidence="1">Fibronectin type-III domain-containing protein</fullName>
    </recommendedName>
</protein>
<organism evidence="2 3">
    <name type="scientific">Pinctada imbricata</name>
    <name type="common">Atlantic pearl-oyster</name>
    <name type="synonym">Pinctada martensii</name>
    <dbReference type="NCBI Taxonomy" id="66713"/>
    <lineage>
        <taxon>Eukaryota</taxon>
        <taxon>Metazoa</taxon>
        <taxon>Spiralia</taxon>
        <taxon>Lophotrochozoa</taxon>
        <taxon>Mollusca</taxon>
        <taxon>Bivalvia</taxon>
        <taxon>Autobranchia</taxon>
        <taxon>Pteriomorphia</taxon>
        <taxon>Pterioida</taxon>
        <taxon>Pterioidea</taxon>
        <taxon>Pteriidae</taxon>
        <taxon>Pinctada</taxon>
    </lineage>
</organism>
<keyword evidence="3" id="KW-1185">Reference proteome</keyword>
<dbReference type="PROSITE" id="PS50853">
    <property type="entry name" value="FN3"/>
    <property type="match status" value="2"/>
</dbReference>
<proteinExistence type="predicted"/>
<dbReference type="PANTHER" id="PTHR16897:SF2">
    <property type="entry name" value="OS03G0226600 PROTEIN"/>
    <property type="match status" value="1"/>
</dbReference>
<accession>A0AA88Y3A4</accession>